<accession>A0ABT8RHL0</accession>
<evidence type="ECO:0000313" key="2">
    <source>
        <dbReference type="Proteomes" id="UP001168528"/>
    </source>
</evidence>
<dbReference type="SUPFAM" id="SSF46689">
    <property type="entry name" value="Homeodomain-like"/>
    <property type="match status" value="1"/>
</dbReference>
<dbReference type="Pfam" id="PF13565">
    <property type="entry name" value="HTH_32"/>
    <property type="match status" value="1"/>
</dbReference>
<dbReference type="Proteomes" id="UP001168528">
    <property type="component" value="Unassembled WGS sequence"/>
</dbReference>
<gene>
    <name evidence="1" type="ORF">Q0590_35295</name>
</gene>
<dbReference type="RefSeq" id="WP_302042389.1">
    <property type="nucleotide sequence ID" value="NZ_JAUKPO010000069.1"/>
</dbReference>
<evidence type="ECO:0000313" key="1">
    <source>
        <dbReference type="EMBL" id="MDO1451592.1"/>
    </source>
</evidence>
<reference evidence="1" key="1">
    <citation type="submission" date="2023-07" db="EMBL/GenBank/DDBJ databases">
        <title>The genome sequence of Rhodocytophaga aerolata KACC 12507.</title>
        <authorList>
            <person name="Zhang X."/>
        </authorList>
    </citation>
    <scope>NUCLEOTIDE SEQUENCE</scope>
    <source>
        <strain evidence="1">KACC 12507</strain>
    </source>
</reference>
<keyword evidence="2" id="KW-1185">Reference proteome</keyword>
<organism evidence="1 2">
    <name type="scientific">Rhodocytophaga aerolata</name>
    <dbReference type="NCBI Taxonomy" id="455078"/>
    <lineage>
        <taxon>Bacteria</taxon>
        <taxon>Pseudomonadati</taxon>
        <taxon>Bacteroidota</taxon>
        <taxon>Cytophagia</taxon>
        <taxon>Cytophagales</taxon>
        <taxon>Rhodocytophagaceae</taxon>
        <taxon>Rhodocytophaga</taxon>
    </lineage>
</organism>
<proteinExistence type="predicted"/>
<sequence>MAKKYHVSLTAEERTLLEAIISKRSEKSAVVKRAFVLLAADVNGEKQWTDSRISESYGLKTASIEKIRQRFVEDGLKTVLQGKPRSRFKPKTFDGKVEAHLIAIRCSKPPEGNKRWTLSLLQDQMIALGYVESISDETIRLMLKKMNLDLIPC</sequence>
<name>A0ABT8RHL0_9BACT</name>
<protein>
    <submittedName>
        <fullName evidence="1">Helix-turn-helix domain-containing protein</fullName>
    </submittedName>
</protein>
<comment type="caution">
    <text evidence="1">The sequence shown here is derived from an EMBL/GenBank/DDBJ whole genome shotgun (WGS) entry which is preliminary data.</text>
</comment>
<dbReference type="EMBL" id="JAUKPO010000069">
    <property type="protein sequence ID" value="MDO1451592.1"/>
    <property type="molecule type" value="Genomic_DNA"/>
</dbReference>
<dbReference type="InterPro" id="IPR009057">
    <property type="entry name" value="Homeodomain-like_sf"/>
</dbReference>